<dbReference type="SMR" id="A0A015V645"/>
<dbReference type="PATRIC" id="fig|1339316.3.peg.2341"/>
<protein>
    <submittedName>
        <fullName evidence="2">Lysozyme family protein</fullName>
    </submittedName>
</protein>
<dbReference type="InterPro" id="IPR007048">
    <property type="entry name" value="IraD/Gp25-like"/>
</dbReference>
<organism evidence="2 3">
    <name type="scientific">Bacteroides fragilis str. 3998T(B)3</name>
    <dbReference type="NCBI Taxonomy" id="1339316"/>
    <lineage>
        <taxon>Bacteria</taxon>
        <taxon>Pseudomonadati</taxon>
        <taxon>Bacteroidota</taxon>
        <taxon>Bacteroidia</taxon>
        <taxon>Bacteroidales</taxon>
        <taxon>Bacteroidaceae</taxon>
        <taxon>Bacteroides</taxon>
    </lineage>
</organism>
<dbReference type="RefSeq" id="WP_005787083.1">
    <property type="nucleotide sequence ID" value="NZ_JGDB01000107.1"/>
</dbReference>
<dbReference type="Proteomes" id="UP000020773">
    <property type="component" value="Unassembled WGS sequence"/>
</dbReference>
<sequence length="146" mass="17158">MKQKYYKLPVRLEKLFEGDIRQLERCSELESIDQHIELLLTTCPGEHRFDPKYGCRIWELDFERIVSTEQWKELFTGYVMQAISTYEKRISDITLSVNLQEVVREEVLDNRMIRKRVDITVLATLNSTGAPCGFGYKLYMGPLSNE</sequence>
<dbReference type="SUPFAM" id="SSF160719">
    <property type="entry name" value="gpW/gp25-like"/>
    <property type="match status" value="1"/>
</dbReference>
<dbReference type="AlphaFoldDB" id="A0A015V645"/>
<name>A0A015V645_BACFG</name>
<accession>A0A015V645</accession>
<dbReference type="GeneID" id="60366345"/>
<dbReference type="Pfam" id="PF04965">
    <property type="entry name" value="GPW_gp25"/>
    <property type="match status" value="1"/>
</dbReference>
<gene>
    <name evidence="2" type="ORF">M125_2434</name>
</gene>
<evidence type="ECO:0000313" key="2">
    <source>
        <dbReference type="EMBL" id="EXY90871.1"/>
    </source>
</evidence>
<evidence type="ECO:0000259" key="1">
    <source>
        <dbReference type="Pfam" id="PF04965"/>
    </source>
</evidence>
<proteinExistence type="predicted"/>
<dbReference type="Gene3D" id="3.10.450.40">
    <property type="match status" value="1"/>
</dbReference>
<evidence type="ECO:0000313" key="3">
    <source>
        <dbReference type="Proteomes" id="UP000020773"/>
    </source>
</evidence>
<feature type="domain" description="IraD/Gp25-like" evidence="1">
    <location>
        <begin position="28"/>
        <end position="123"/>
    </location>
</feature>
<reference evidence="2 3" key="1">
    <citation type="submission" date="2014-02" db="EMBL/GenBank/DDBJ databases">
        <authorList>
            <person name="Sears C."/>
            <person name="Carroll K."/>
            <person name="Sack B.R."/>
            <person name="Qadri F."/>
            <person name="Myers L.L."/>
            <person name="Chung G.-T."/>
            <person name="Escheverria P."/>
            <person name="Fraser C.M."/>
            <person name="Sadzewicz L."/>
            <person name="Shefchek K.A."/>
            <person name="Tallon L."/>
            <person name="Das S.P."/>
            <person name="Daugherty S."/>
            <person name="Mongodin E.F."/>
        </authorList>
    </citation>
    <scope>NUCLEOTIDE SEQUENCE [LARGE SCALE GENOMIC DNA]</scope>
    <source>
        <strain evidence="3">3998T(B)3</strain>
    </source>
</reference>
<dbReference type="EMBL" id="JGDB01000107">
    <property type="protein sequence ID" value="EXY90871.1"/>
    <property type="molecule type" value="Genomic_DNA"/>
</dbReference>
<comment type="caution">
    <text evidence="2">The sequence shown here is derived from an EMBL/GenBank/DDBJ whole genome shotgun (WGS) entry which is preliminary data.</text>
</comment>